<dbReference type="PANTHER" id="PTHR13369">
    <property type="match status" value="1"/>
</dbReference>
<dbReference type="EMBL" id="MNPL01011863">
    <property type="protein sequence ID" value="OQR72408.1"/>
    <property type="molecule type" value="Genomic_DNA"/>
</dbReference>
<sequence>MAWLLPNRGKPLCALIATKEDPVKTVLYLQGTQASLTLDSALCAYTLAFEGVLDVVRVTLVRGGGEQIGTREFMVDNDVLRKARIINEAPDEVGDVELPAVHVQGEHRVIGGLCASIRYILLQHGRIDILGFRAACLAACAQVSLWTSFCERDMPAAVLALLEHSQMDSQSIANWFPKALLLLENHLRTPVRTHNDKHLKRVMKVKELGHDFVEGTAITLSDLLLFFSVHLIFKNLTQHFILDQTIPHVLGWYRRMLSRNVANKTLAPFLSISVRLKKQPEDSIQSNLIGDMHIPVAHAEVEKVRVGELPLPASCLYSQSKVNLSMKTCVKNKDASVLLSALRQYPSLLEENVEFNRALPWDTFPQEMRPESGGLPEDRIQRKRQQISNVVNAVISLVDSDRSQTIVDFCSGGGHVAIVLAKLLPNCRVILVENKYESLDRARQRSQTLGMTNVLFYQCNMDQFRGCFDIGVSLHACGGATDLVIEKCLQSGASFVSVPCCYGAINRAGPLHSALANALEAMYAENGEENVSARGIFGCSAGPSIYYKSLCHFADRNECAEGALCMVVVDSDRTRYITSQGYETQLTNILPLSCTPKNNMIIARKCALVS</sequence>
<dbReference type="GO" id="GO:0016740">
    <property type="term" value="F:transferase activity"/>
    <property type="evidence" value="ECO:0007669"/>
    <property type="project" value="UniProtKB-KW"/>
</dbReference>
<proteinExistence type="inferred from homology"/>
<dbReference type="Proteomes" id="UP000192247">
    <property type="component" value="Unassembled WGS sequence"/>
</dbReference>
<dbReference type="Pfam" id="PF13679">
    <property type="entry name" value="Methyltransf_32"/>
    <property type="match status" value="1"/>
</dbReference>
<comment type="caution">
    <text evidence="3">The sequence shown here is derived from an EMBL/GenBank/DDBJ whole genome shotgun (WGS) entry which is preliminary data.</text>
</comment>
<dbReference type="InterPro" id="IPR036282">
    <property type="entry name" value="Glutathione-S-Trfase_C_sf"/>
</dbReference>
<keyword evidence="4" id="KW-1185">Reference proteome</keyword>
<dbReference type="AlphaFoldDB" id="A0A1V9XGA7"/>
<evidence type="ECO:0000313" key="3">
    <source>
        <dbReference type="EMBL" id="OQR72408.1"/>
    </source>
</evidence>
<dbReference type="InterPro" id="IPR025714">
    <property type="entry name" value="Methyltranfer_dom"/>
</dbReference>
<dbReference type="PROSITE" id="PS50405">
    <property type="entry name" value="GST_CTER"/>
    <property type="match status" value="1"/>
</dbReference>
<dbReference type="InParanoid" id="A0A1V9XGA7"/>
<dbReference type="InterPro" id="IPR029063">
    <property type="entry name" value="SAM-dependent_MTases_sf"/>
</dbReference>
<dbReference type="FunFam" id="3.40.50.150:FF:000725">
    <property type="entry name" value="Glutathione S-transferase, C-terminal domain-containing"/>
    <property type="match status" value="1"/>
</dbReference>
<dbReference type="InterPro" id="IPR010987">
    <property type="entry name" value="Glutathione-S-Trfase_C-like"/>
</dbReference>
<dbReference type="OrthoDB" id="206598at2759"/>
<dbReference type="FunCoup" id="A0A1V9XGA7">
    <property type="interactions" value="1349"/>
</dbReference>
<dbReference type="Gene3D" id="3.40.50.150">
    <property type="entry name" value="Vaccinia Virus protein VP39"/>
    <property type="match status" value="1"/>
</dbReference>
<dbReference type="Gene3D" id="1.20.1050.10">
    <property type="match status" value="1"/>
</dbReference>
<reference evidence="3 4" key="1">
    <citation type="journal article" date="2017" name="Gigascience">
        <title>Draft genome of the honey bee ectoparasitic mite, Tropilaelaps mercedesae, is shaped by the parasitic life history.</title>
        <authorList>
            <person name="Dong X."/>
            <person name="Armstrong S.D."/>
            <person name="Xia D."/>
            <person name="Makepeace B.L."/>
            <person name="Darby A.C."/>
            <person name="Kadowaki T."/>
        </authorList>
    </citation>
    <scope>NUCLEOTIDE SEQUENCE [LARGE SCALE GENOMIC DNA]</scope>
    <source>
        <strain evidence="3">Wuxi-XJTLU</strain>
    </source>
</reference>
<protein>
    <submittedName>
        <fullName evidence="3">Glutathione S-transferase C-terminal domain-containing protein-like</fullName>
    </submittedName>
</protein>
<dbReference type="GO" id="GO:0005737">
    <property type="term" value="C:cytoplasm"/>
    <property type="evidence" value="ECO:0007669"/>
    <property type="project" value="TreeGrafter"/>
</dbReference>
<dbReference type="SUPFAM" id="SSF47616">
    <property type="entry name" value="GST C-terminal domain-like"/>
    <property type="match status" value="1"/>
</dbReference>
<feature type="domain" description="GST C-terminal" evidence="2">
    <location>
        <begin position="136"/>
        <end position="280"/>
    </location>
</feature>
<evidence type="ECO:0000256" key="1">
    <source>
        <dbReference type="ARBA" id="ARBA00008797"/>
    </source>
</evidence>
<evidence type="ECO:0000313" key="4">
    <source>
        <dbReference type="Proteomes" id="UP000192247"/>
    </source>
</evidence>
<evidence type="ECO:0000259" key="2">
    <source>
        <dbReference type="PROSITE" id="PS50405"/>
    </source>
</evidence>
<dbReference type="SUPFAM" id="SSF53335">
    <property type="entry name" value="S-adenosyl-L-methionine-dependent methyltransferases"/>
    <property type="match status" value="1"/>
</dbReference>
<name>A0A1V9XGA7_9ACAR</name>
<gene>
    <name evidence="3" type="ORF">BIW11_10402</name>
</gene>
<organism evidence="3 4">
    <name type="scientific">Tropilaelaps mercedesae</name>
    <dbReference type="NCBI Taxonomy" id="418985"/>
    <lineage>
        <taxon>Eukaryota</taxon>
        <taxon>Metazoa</taxon>
        <taxon>Ecdysozoa</taxon>
        <taxon>Arthropoda</taxon>
        <taxon>Chelicerata</taxon>
        <taxon>Arachnida</taxon>
        <taxon>Acari</taxon>
        <taxon>Parasitiformes</taxon>
        <taxon>Mesostigmata</taxon>
        <taxon>Gamasina</taxon>
        <taxon>Dermanyssoidea</taxon>
        <taxon>Laelapidae</taxon>
        <taxon>Tropilaelaps</taxon>
    </lineage>
</organism>
<keyword evidence="3" id="KW-0808">Transferase</keyword>
<comment type="similarity">
    <text evidence="1">Belongs to the GSTCD family.</text>
</comment>
<dbReference type="STRING" id="418985.A0A1V9XGA7"/>
<accession>A0A1V9XGA7</accession>
<dbReference type="PANTHER" id="PTHR13369:SF0">
    <property type="entry name" value="GLUTATHIONE S-TRANSFERASE C-TERMINAL DOMAIN-CONTAINING PROTEIN"/>
    <property type="match status" value="1"/>
</dbReference>